<evidence type="ECO:0000313" key="9">
    <source>
        <dbReference type="EMBL" id="CAH0999030.1"/>
    </source>
</evidence>
<dbReference type="PANTHER" id="PTHR33991:SF1">
    <property type="entry name" value="DNA REPAIR PROTEIN RECO"/>
    <property type="match status" value="1"/>
</dbReference>
<evidence type="ECO:0000256" key="1">
    <source>
        <dbReference type="ARBA" id="ARBA00007452"/>
    </source>
</evidence>
<dbReference type="Proteomes" id="UP000837803">
    <property type="component" value="Unassembled WGS sequence"/>
</dbReference>
<accession>A0ABM9AXM8</accession>
<comment type="similarity">
    <text evidence="1 7">Belongs to the RecO family.</text>
</comment>
<gene>
    <name evidence="7 9" type="primary">recO</name>
    <name evidence="9" type="ORF">LEM8419_00325</name>
</gene>
<protein>
    <recommendedName>
        <fullName evidence="2 7">DNA repair protein RecO</fullName>
    </recommendedName>
    <alternativeName>
        <fullName evidence="6 7">Recombination protein O</fullName>
    </alternativeName>
</protein>
<comment type="caution">
    <text evidence="9">The sequence shown here is derived from an EMBL/GenBank/DDBJ whole genome shotgun (WGS) entry which is preliminary data.</text>
</comment>
<dbReference type="InterPro" id="IPR037278">
    <property type="entry name" value="ARFGAP/RecO"/>
</dbReference>
<evidence type="ECO:0000256" key="2">
    <source>
        <dbReference type="ARBA" id="ARBA00021310"/>
    </source>
</evidence>
<evidence type="ECO:0000256" key="3">
    <source>
        <dbReference type="ARBA" id="ARBA00022763"/>
    </source>
</evidence>
<dbReference type="Gene3D" id="1.20.1440.120">
    <property type="entry name" value="Recombination protein O, C-terminal domain"/>
    <property type="match status" value="1"/>
</dbReference>
<organism evidence="9 10">
    <name type="scientific">Neolewinella maritima</name>
    <dbReference type="NCBI Taxonomy" id="1383882"/>
    <lineage>
        <taxon>Bacteria</taxon>
        <taxon>Pseudomonadati</taxon>
        <taxon>Bacteroidota</taxon>
        <taxon>Saprospiria</taxon>
        <taxon>Saprospirales</taxon>
        <taxon>Lewinellaceae</taxon>
        <taxon>Neolewinella</taxon>
    </lineage>
</organism>
<proteinExistence type="inferred from homology"/>
<dbReference type="InterPro" id="IPR022572">
    <property type="entry name" value="DNA_rep/recomb_RecO_N"/>
</dbReference>
<dbReference type="SUPFAM" id="SSF50249">
    <property type="entry name" value="Nucleic acid-binding proteins"/>
    <property type="match status" value="1"/>
</dbReference>
<reference evidence="9" key="1">
    <citation type="submission" date="2021-12" db="EMBL/GenBank/DDBJ databases">
        <authorList>
            <person name="Rodrigo-Torres L."/>
            <person name="Arahal R. D."/>
            <person name="Lucena T."/>
        </authorList>
    </citation>
    <scope>NUCLEOTIDE SEQUENCE</scope>
    <source>
        <strain evidence="9">CECT 8419</strain>
    </source>
</reference>
<keyword evidence="4 7" id="KW-0233">DNA recombination</keyword>
<dbReference type="NCBIfam" id="TIGR00613">
    <property type="entry name" value="reco"/>
    <property type="match status" value="1"/>
</dbReference>
<dbReference type="PANTHER" id="PTHR33991">
    <property type="entry name" value="DNA REPAIR PROTEIN RECO"/>
    <property type="match status" value="1"/>
</dbReference>
<dbReference type="InterPro" id="IPR012340">
    <property type="entry name" value="NA-bd_OB-fold"/>
</dbReference>
<dbReference type="EMBL" id="CAKLPZ010000001">
    <property type="protein sequence ID" value="CAH0999030.1"/>
    <property type="molecule type" value="Genomic_DNA"/>
</dbReference>
<keyword evidence="5 7" id="KW-0234">DNA repair</keyword>
<keyword evidence="3 7" id="KW-0227">DNA damage</keyword>
<dbReference type="Pfam" id="PF11967">
    <property type="entry name" value="RecO_N"/>
    <property type="match status" value="1"/>
</dbReference>
<dbReference type="Pfam" id="PF02565">
    <property type="entry name" value="RecO_C"/>
    <property type="match status" value="1"/>
</dbReference>
<feature type="domain" description="DNA replication/recombination mediator RecO N-terminal" evidence="8">
    <location>
        <begin position="1"/>
        <end position="78"/>
    </location>
</feature>
<dbReference type="InterPro" id="IPR042242">
    <property type="entry name" value="RecO_C"/>
</dbReference>
<evidence type="ECO:0000256" key="6">
    <source>
        <dbReference type="ARBA" id="ARBA00033409"/>
    </source>
</evidence>
<dbReference type="HAMAP" id="MF_00201">
    <property type="entry name" value="RecO"/>
    <property type="match status" value="1"/>
</dbReference>
<evidence type="ECO:0000256" key="7">
    <source>
        <dbReference type="HAMAP-Rule" id="MF_00201"/>
    </source>
</evidence>
<evidence type="ECO:0000259" key="8">
    <source>
        <dbReference type="Pfam" id="PF11967"/>
    </source>
</evidence>
<dbReference type="RefSeq" id="WP_238749228.1">
    <property type="nucleotide sequence ID" value="NZ_CAKLPZ010000001.1"/>
</dbReference>
<dbReference type="SUPFAM" id="SSF57863">
    <property type="entry name" value="ArfGap/RecO-like zinc finger"/>
    <property type="match status" value="1"/>
</dbReference>
<evidence type="ECO:0000256" key="4">
    <source>
        <dbReference type="ARBA" id="ARBA00023172"/>
    </source>
</evidence>
<evidence type="ECO:0000256" key="5">
    <source>
        <dbReference type="ARBA" id="ARBA00023204"/>
    </source>
</evidence>
<dbReference type="Gene3D" id="2.40.50.140">
    <property type="entry name" value="Nucleic acid-binding proteins"/>
    <property type="match status" value="1"/>
</dbReference>
<evidence type="ECO:0000313" key="10">
    <source>
        <dbReference type="Proteomes" id="UP000837803"/>
    </source>
</evidence>
<comment type="function">
    <text evidence="7">Involved in DNA repair and RecF pathway recombination.</text>
</comment>
<keyword evidence="10" id="KW-1185">Reference proteome</keyword>
<dbReference type="InterPro" id="IPR003717">
    <property type="entry name" value="RecO"/>
</dbReference>
<sequence>MLLKTRAIIFRSTKYGDSSLIMEAYTEERGIRKYIVSGVRKARSSTPASKLQLMNLVDLIAYERPGKDLTRIKEVQPAFIYTRIPFEVERGTIGLFMLEVARNSIRESEENPSLFHFLYESFAFLDSTAGPINNIHLHFLLELTAHLGFLPSGDHSPATPLFDLREGQFIGGFPGHTEYLDPHRAGLMYRLLHADRQALADIRLSREERSGLLTDLLRYYRYHIEGMREINSLDILRTVMAK</sequence>
<name>A0ABM9AXM8_9BACT</name>